<protein>
    <submittedName>
        <fullName evidence="2">Uncharacterized protein</fullName>
    </submittedName>
</protein>
<evidence type="ECO:0000313" key="3">
    <source>
        <dbReference type="Proteomes" id="UP000061665"/>
    </source>
</evidence>
<organism evidence="2 3">
    <name type="scientific">Burkholderia ubonensis</name>
    <dbReference type="NCBI Taxonomy" id="101571"/>
    <lineage>
        <taxon>Bacteria</taxon>
        <taxon>Pseudomonadati</taxon>
        <taxon>Pseudomonadota</taxon>
        <taxon>Betaproteobacteria</taxon>
        <taxon>Burkholderiales</taxon>
        <taxon>Burkholderiaceae</taxon>
        <taxon>Burkholderia</taxon>
        <taxon>Burkholderia cepacia complex</taxon>
    </lineage>
</organism>
<reference evidence="2 3" key="1">
    <citation type="submission" date="2015-11" db="EMBL/GenBank/DDBJ databases">
        <title>Expanding the genomic diversity of Burkholderia species for the development of highly accurate diagnostics.</title>
        <authorList>
            <person name="Sahl J."/>
            <person name="Keim P."/>
            <person name="Wagner D."/>
        </authorList>
    </citation>
    <scope>NUCLEOTIDE SEQUENCE [LARGE SCALE GENOMIC DNA]</scope>
    <source>
        <strain evidence="2 3">MSMB2058</strain>
    </source>
</reference>
<feature type="region of interest" description="Disordered" evidence="1">
    <location>
        <begin position="30"/>
        <end position="60"/>
    </location>
</feature>
<comment type="caution">
    <text evidence="2">The sequence shown here is derived from an EMBL/GenBank/DDBJ whole genome shotgun (WGS) entry which is preliminary data.</text>
</comment>
<sequence>MEQRARERIGGRYVVRIEHVLAMRRIVSAPTKRRRCRNSSRNDSVGALLQQRPHALQASR</sequence>
<accession>A0AB73G1J1</accession>
<gene>
    <name evidence="2" type="ORF">WJ53_34380</name>
</gene>
<dbReference type="EMBL" id="LOZE01000046">
    <property type="protein sequence ID" value="KVM33940.1"/>
    <property type="molecule type" value="Genomic_DNA"/>
</dbReference>
<evidence type="ECO:0000256" key="1">
    <source>
        <dbReference type="SAM" id="MobiDB-lite"/>
    </source>
</evidence>
<name>A0AB73G1J1_9BURK</name>
<dbReference type="Proteomes" id="UP000061665">
    <property type="component" value="Unassembled WGS sequence"/>
</dbReference>
<dbReference type="AlphaFoldDB" id="A0AB73G1J1"/>
<evidence type="ECO:0000313" key="2">
    <source>
        <dbReference type="EMBL" id="KVM33940.1"/>
    </source>
</evidence>
<proteinExistence type="predicted"/>